<organism evidence="2 3">
    <name type="scientific">Brachionus plicatilis</name>
    <name type="common">Marine rotifer</name>
    <name type="synonym">Brachionus muelleri</name>
    <dbReference type="NCBI Taxonomy" id="10195"/>
    <lineage>
        <taxon>Eukaryota</taxon>
        <taxon>Metazoa</taxon>
        <taxon>Spiralia</taxon>
        <taxon>Gnathifera</taxon>
        <taxon>Rotifera</taxon>
        <taxon>Eurotatoria</taxon>
        <taxon>Monogononta</taxon>
        <taxon>Pseudotrocha</taxon>
        <taxon>Ploima</taxon>
        <taxon>Brachionidae</taxon>
        <taxon>Brachionus</taxon>
    </lineage>
</organism>
<keyword evidence="3" id="KW-1185">Reference proteome</keyword>
<dbReference type="AlphaFoldDB" id="A0A3M7S278"/>
<name>A0A3M7S278_BRAPC</name>
<reference evidence="2 3" key="1">
    <citation type="journal article" date="2018" name="Sci. Rep.">
        <title>Genomic signatures of local adaptation to the degree of environmental predictability in rotifers.</title>
        <authorList>
            <person name="Franch-Gras L."/>
            <person name="Hahn C."/>
            <person name="Garcia-Roger E.M."/>
            <person name="Carmona M.J."/>
            <person name="Serra M."/>
            <person name="Gomez A."/>
        </authorList>
    </citation>
    <scope>NUCLEOTIDE SEQUENCE [LARGE SCALE GENOMIC DNA]</scope>
    <source>
        <strain evidence="2">HYR1</strain>
    </source>
</reference>
<comment type="caution">
    <text evidence="2">The sequence shown here is derived from an EMBL/GenBank/DDBJ whole genome shotgun (WGS) entry which is preliminary data.</text>
</comment>
<gene>
    <name evidence="2" type="ORF">BpHYR1_034668</name>
</gene>
<proteinExistence type="predicted"/>
<protein>
    <submittedName>
        <fullName evidence="2">Uncharacterized protein</fullName>
    </submittedName>
</protein>
<evidence type="ECO:0000313" key="2">
    <source>
        <dbReference type="EMBL" id="RNA29730.1"/>
    </source>
</evidence>
<dbReference type="Proteomes" id="UP000276133">
    <property type="component" value="Unassembled WGS sequence"/>
</dbReference>
<evidence type="ECO:0000313" key="3">
    <source>
        <dbReference type="Proteomes" id="UP000276133"/>
    </source>
</evidence>
<evidence type="ECO:0000256" key="1">
    <source>
        <dbReference type="SAM" id="MobiDB-lite"/>
    </source>
</evidence>
<feature type="region of interest" description="Disordered" evidence="1">
    <location>
        <begin position="1"/>
        <end position="23"/>
    </location>
</feature>
<sequence length="68" mass="7438">MGSSKSRYNNQYPRDSQYSSGGSCAPNSCYNPCQMNSCATPFPSYAPFNSYTGYGYYTGTLVGYGYGF</sequence>
<accession>A0A3M7S278</accession>
<dbReference type="EMBL" id="REGN01002173">
    <property type="protein sequence ID" value="RNA29730.1"/>
    <property type="molecule type" value="Genomic_DNA"/>
</dbReference>